<keyword evidence="3" id="KW-1185">Reference proteome</keyword>
<accession>A0A7U2ICZ7</accession>
<dbReference type="VEuPathDB" id="FungiDB:JI435_162830"/>
<protein>
    <submittedName>
        <fullName evidence="2">Uncharacterized protein</fullName>
    </submittedName>
</protein>
<feature type="region of interest" description="Disordered" evidence="1">
    <location>
        <begin position="138"/>
        <end position="189"/>
    </location>
</feature>
<gene>
    <name evidence="2" type="ORF">JI435_162830</name>
</gene>
<feature type="non-terminal residue" evidence="2">
    <location>
        <position position="1"/>
    </location>
</feature>
<name>A0A7U2ICZ7_PHANO</name>
<evidence type="ECO:0000313" key="2">
    <source>
        <dbReference type="EMBL" id="QRD07602.1"/>
    </source>
</evidence>
<evidence type="ECO:0000313" key="3">
    <source>
        <dbReference type="Proteomes" id="UP000663193"/>
    </source>
</evidence>
<reference evidence="3" key="1">
    <citation type="journal article" date="2021" name="BMC Genomics">
        <title>Chromosome-level genome assembly and manually-curated proteome of model necrotroph Parastagonospora nodorum Sn15 reveals a genome-wide trove of candidate effector homologs, and redundancy of virulence-related functions within an accessory chromosome.</title>
        <authorList>
            <person name="Bertazzoni S."/>
            <person name="Jones D.A.B."/>
            <person name="Phan H.T."/>
            <person name="Tan K.-C."/>
            <person name="Hane J.K."/>
        </authorList>
    </citation>
    <scope>NUCLEOTIDE SEQUENCE [LARGE SCALE GENOMIC DNA]</scope>
    <source>
        <strain evidence="3">SN15 / ATCC MYA-4574 / FGSC 10173)</strain>
    </source>
</reference>
<dbReference type="Proteomes" id="UP000663193">
    <property type="component" value="Chromosome 23"/>
</dbReference>
<proteinExistence type="predicted"/>
<feature type="compositionally biased region" description="Basic and acidic residues" evidence="1">
    <location>
        <begin position="138"/>
        <end position="149"/>
    </location>
</feature>
<organism evidence="2 3">
    <name type="scientific">Phaeosphaeria nodorum (strain SN15 / ATCC MYA-4574 / FGSC 10173)</name>
    <name type="common">Glume blotch fungus</name>
    <name type="synonym">Parastagonospora nodorum</name>
    <dbReference type="NCBI Taxonomy" id="321614"/>
    <lineage>
        <taxon>Eukaryota</taxon>
        <taxon>Fungi</taxon>
        <taxon>Dikarya</taxon>
        <taxon>Ascomycota</taxon>
        <taxon>Pezizomycotina</taxon>
        <taxon>Dothideomycetes</taxon>
        <taxon>Pleosporomycetidae</taxon>
        <taxon>Pleosporales</taxon>
        <taxon>Pleosporineae</taxon>
        <taxon>Phaeosphaeriaceae</taxon>
        <taxon>Parastagonospora</taxon>
    </lineage>
</organism>
<evidence type="ECO:0000256" key="1">
    <source>
        <dbReference type="SAM" id="MobiDB-lite"/>
    </source>
</evidence>
<dbReference type="AlphaFoldDB" id="A0A7U2ICZ7"/>
<dbReference type="EMBL" id="CP069045">
    <property type="protein sequence ID" value="QRD07602.1"/>
    <property type="molecule type" value="Genomic_DNA"/>
</dbReference>
<sequence length="304" mass="34280">GEPFNCIVRANMRDNNENTKMSHTTQTLASLVIGSCEGVRVRRQGLVHLRGGVQQRIHPLAGQKVHVLPHERDQHLVLDKAVRRTVIHIRGPLHGHNAVDVFYIDSGHGPEDDLQRVHDLVRYHVHVCADEEDGLQLRDDTGELGQEGHRVRRRGQGAGGVRVGGRQVRGHLREPQRRPGQGDLHQPDEDDCQLQARQYPRVPGDDQELDGGRRRVGLLERVPDHIRLLVQHVVLHRGHQDPSVAGRAGVRHEPRVQAVFGKYVLGADHVLGQHHWHEDGYGRDAVVELGIRRRLEGHHEGPCY</sequence>